<sequence>MEKHKFLPKNIYNCDETGISTVQTPGKILATKGQKKVAFITSWERGKNITLLCAMSAAGGYIPPMFIFPRKRLTHLLEKDGPIGALYKCSDNGWINEDLFFEWVGAL</sequence>
<evidence type="ECO:0000313" key="2">
    <source>
        <dbReference type="Proteomes" id="UP001153954"/>
    </source>
</evidence>
<accession>A0AAU9USJ5</accession>
<keyword evidence="2" id="KW-1185">Reference proteome</keyword>
<dbReference type="EMBL" id="CAKOGL010000025">
    <property type="protein sequence ID" value="CAH2102148.1"/>
    <property type="molecule type" value="Genomic_DNA"/>
</dbReference>
<evidence type="ECO:0000313" key="1">
    <source>
        <dbReference type="EMBL" id="CAH2102148.1"/>
    </source>
</evidence>
<dbReference type="AlphaFoldDB" id="A0AAU9USJ5"/>
<name>A0AAU9USJ5_EUPED</name>
<reference evidence="1" key="1">
    <citation type="submission" date="2022-03" db="EMBL/GenBank/DDBJ databases">
        <authorList>
            <person name="Tunstrom K."/>
        </authorList>
    </citation>
    <scope>NUCLEOTIDE SEQUENCE</scope>
</reference>
<organism evidence="1 2">
    <name type="scientific">Euphydryas editha</name>
    <name type="common">Edith's checkerspot</name>
    <dbReference type="NCBI Taxonomy" id="104508"/>
    <lineage>
        <taxon>Eukaryota</taxon>
        <taxon>Metazoa</taxon>
        <taxon>Ecdysozoa</taxon>
        <taxon>Arthropoda</taxon>
        <taxon>Hexapoda</taxon>
        <taxon>Insecta</taxon>
        <taxon>Pterygota</taxon>
        <taxon>Neoptera</taxon>
        <taxon>Endopterygota</taxon>
        <taxon>Lepidoptera</taxon>
        <taxon>Glossata</taxon>
        <taxon>Ditrysia</taxon>
        <taxon>Papilionoidea</taxon>
        <taxon>Nymphalidae</taxon>
        <taxon>Nymphalinae</taxon>
        <taxon>Euphydryas</taxon>
    </lineage>
</organism>
<evidence type="ECO:0008006" key="3">
    <source>
        <dbReference type="Google" id="ProtNLM"/>
    </source>
</evidence>
<comment type="caution">
    <text evidence="1">The sequence shown here is derived from an EMBL/GenBank/DDBJ whole genome shotgun (WGS) entry which is preliminary data.</text>
</comment>
<gene>
    <name evidence="1" type="ORF">EEDITHA_LOCUS16822</name>
</gene>
<proteinExistence type="predicted"/>
<dbReference type="Proteomes" id="UP001153954">
    <property type="component" value="Unassembled WGS sequence"/>
</dbReference>
<protein>
    <recommendedName>
        <fullName evidence="3">DDE-1 domain-containing protein</fullName>
    </recommendedName>
</protein>